<keyword evidence="3" id="KW-1133">Transmembrane helix</keyword>
<keyword evidence="2" id="KW-0812">Transmembrane</keyword>
<dbReference type="PROSITE" id="PS51469">
    <property type="entry name" value="SUN"/>
    <property type="match status" value="1"/>
</dbReference>
<evidence type="ECO:0000256" key="6">
    <source>
        <dbReference type="SAM" id="MobiDB-lite"/>
    </source>
</evidence>
<feature type="compositionally biased region" description="Low complexity" evidence="6">
    <location>
        <begin position="76"/>
        <end position="91"/>
    </location>
</feature>
<keyword evidence="5" id="KW-0175">Coiled coil</keyword>
<dbReference type="GO" id="GO:0016020">
    <property type="term" value="C:membrane"/>
    <property type="evidence" value="ECO:0007669"/>
    <property type="project" value="InterPro"/>
</dbReference>
<feature type="domain" description="SUN" evidence="8">
    <location>
        <begin position="183"/>
        <end position="354"/>
    </location>
</feature>
<feature type="compositionally biased region" description="Polar residues" evidence="6">
    <location>
        <begin position="782"/>
        <end position="793"/>
    </location>
</feature>
<accession>A0A8H3F1Z4</accession>
<feature type="compositionally biased region" description="Low complexity" evidence="6">
    <location>
        <begin position="542"/>
        <end position="554"/>
    </location>
</feature>
<comment type="caution">
    <text evidence="9">The sequence shown here is derived from an EMBL/GenBank/DDBJ whole genome shotgun (WGS) entry which is preliminary data.</text>
</comment>
<feature type="compositionally biased region" description="Basic residues" evidence="6">
    <location>
        <begin position="918"/>
        <end position="929"/>
    </location>
</feature>
<sequence length="929" mass="102024">MVACILSTRIWSTIVLCLSLHTVFAKQVHSKNLATIESTCPSRTINYITATLPQQCLRTDWSSTKSITTTGESSVTATSINPSTSTSATATNDEQDAESDPLSDKANFLSFEDWKAQMLQKSGQSPEHVAGSSINQRKETRGAGINNALDGYGEDGEIEIDFGGFPIPGAITNSALPTANSESASKIIGEAEDGGKPQKKSKEAGTTSKHRFNYASFDCAATVLKTNTGSKGSTSILSENKDSYMINACSLKNKFIIVELCSDINIDTLVLGNFEFFSSTFRSFRVSVADRYPVKSDKWENLGTFEARNTRGIQSFLVENMRIWARYLRIEFLTHYGAEYYCPVSLLRVHGKTMIDDWKGEVKASQGDDDADDEEEVEETAAEQVATASMMDSKPSSTEIPTQIPTEIVKGEPEGSPDYSFYDDKCPRISLPGPLVEQVELLSSQCDSHWRFCNMAKVQRVKYTSIVYPDVRVSVESNQPSQPVTGKDEKAKADNPKRQGSQVSVSSISKLSTQSDATAKIPSMSTTAKASQQPSEPTAAIKSSESRSATSAKSNTNAIASTVPQDSFFRSIHKRLQQLEANSTLSLQYIEEQSRILREAFNKVEKRQLLKTSSFLETLNATVLHELRQFKLQYDQIWQSTVLELSAQREQSQREVTALSQRLTLLADEILWQKRLAILQFTLILLCLALVVFSSRNNATGIPTFDLPLLQNMVNKSSDLVRLARSTSRPTTPLDLSSSSTSHQPPLQPWTTQLFKPLPNHHLSDGNGDEEAAEAAAVLRTAETNSHHSGTTSAEDDLDPDHDPDPHAEAAYQLPTPTSELDEEHRPGQTGIQSITAPALALGSALRHAHSDPSLRKELSFPLSLPFDGDGVDEEGIGEDGIGEEGIDEEIEEQESTEEEEEDGEDDDEEEAGALARKNVHSRHAIVEK</sequence>
<evidence type="ECO:0000256" key="1">
    <source>
        <dbReference type="ARBA" id="ARBA00004308"/>
    </source>
</evidence>
<feature type="region of interest" description="Disordered" evidence="6">
    <location>
        <begin position="724"/>
        <end position="811"/>
    </location>
</feature>
<dbReference type="InterPro" id="IPR045120">
    <property type="entry name" value="Suco/Slp1-like"/>
</dbReference>
<keyword evidence="7" id="KW-0732">Signal</keyword>
<dbReference type="PANTHER" id="PTHR12953:SF0">
    <property type="entry name" value="SUN DOMAIN-CONTAINING OSSIFICATION FACTOR"/>
    <property type="match status" value="1"/>
</dbReference>
<dbReference type="GO" id="GO:0012505">
    <property type="term" value="C:endomembrane system"/>
    <property type="evidence" value="ECO:0007669"/>
    <property type="project" value="UniProtKB-SubCell"/>
</dbReference>
<dbReference type="PANTHER" id="PTHR12953">
    <property type="entry name" value="MEMBRANE PROTEIN CH1 RELATED"/>
    <property type="match status" value="1"/>
</dbReference>
<organism evidence="9 10">
    <name type="scientific">Gomphillus americanus</name>
    <dbReference type="NCBI Taxonomy" id="1940652"/>
    <lineage>
        <taxon>Eukaryota</taxon>
        <taxon>Fungi</taxon>
        <taxon>Dikarya</taxon>
        <taxon>Ascomycota</taxon>
        <taxon>Pezizomycotina</taxon>
        <taxon>Lecanoromycetes</taxon>
        <taxon>OSLEUM clade</taxon>
        <taxon>Ostropomycetidae</taxon>
        <taxon>Ostropales</taxon>
        <taxon>Graphidaceae</taxon>
        <taxon>Gomphilloideae</taxon>
        <taxon>Gomphillus</taxon>
    </lineage>
</organism>
<gene>
    <name evidence="9" type="ORF">GOMPHAMPRED_001083</name>
</gene>
<feature type="compositionally biased region" description="Low complexity" evidence="6">
    <location>
        <begin position="726"/>
        <end position="745"/>
    </location>
</feature>
<dbReference type="OrthoDB" id="266334at2759"/>
<feature type="compositionally biased region" description="Polar residues" evidence="6">
    <location>
        <begin position="394"/>
        <end position="405"/>
    </location>
</feature>
<dbReference type="Proteomes" id="UP000664169">
    <property type="component" value="Unassembled WGS sequence"/>
</dbReference>
<feature type="compositionally biased region" description="Low complexity" evidence="6">
    <location>
        <begin position="501"/>
        <end position="515"/>
    </location>
</feature>
<proteinExistence type="predicted"/>
<feature type="compositionally biased region" description="Basic and acidic residues" evidence="6">
    <location>
        <begin position="486"/>
        <end position="497"/>
    </location>
</feature>
<dbReference type="Pfam" id="PF07738">
    <property type="entry name" value="Sad1_UNC"/>
    <property type="match status" value="1"/>
</dbReference>
<dbReference type="Gene3D" id="2.60.120.260">
    <property type="entry name" value="Galactose-binding domain-like"/>
    <property type="match status" value="1"/>
</dbReference>
<feature type="region of interest" description="Disordered" evidence="6">
    <location>
        <begin position="866"/>
        <end position="929"/>
    </location>
</feature>
<comment type="subcellular location">
    <subcellularLocation>
        <location evidence="1">Endomembrane system</location>
    </subcellularLocation>
</comment>
<evidence type="ECO:0000313" key="10">
    <source>
        <dbReference type="Proteomes" id="UP000664169"/>
    </source>
</evidence>
<feature type="region of interest" description="Disordered" evidence="6">
    <location>
        <begin position="477"/>
        <end position="557"/>
    </location>
</feature>
<name>A0A8H3F1Z4_9LECA</name>
<evidence type="ECO:0000256" key="4">
    <source>
        <dbReference type="ARBA" id="ARBA00023136"/>
    </source>
</evidence>
<reference evidence="9" key="1">
    <citation type="submission" date="2021-03" db="EMBL/GenBank/DDBJ databases">
        <authorList>
            <person name="Tagirdzhanova G."/>
        </authorList>
    </citation>
    <scope>NUCLEOTIDE SEQUENCE</scope>
</reference>
<dbReference type="AlphaFoldDB" id="A0A8H3F1Z4"/>
<feature type="chain" id="PRO_5034106117" description="SUN domain-containing protein" evidence="7">
    <location>
        <begin position="26"/>
        <end position="929"/>
    </location>
</feature>
<feature type="compositionally biased region" description="Polar residues" evidence="6">
    <location>
        <begin position="523"/>
        <end position="536"/>
    </location>
</feature>
<feature type="coiled-coil region" evidence="5">
    <location>
        <begin position="642"/>
        <end position="669"/>
    </location>
</feature>
<keyword evidence="4" id="KW-0472">Membrane</keyword>
<evidence type="ECO:0000256" key="3">
    <source>
        <dbReference type="ARBA" id="ARBA00022989"/>
    </source>
</evidence>
<evidence type="ECO:0000259" key="8">
    <source>
        <dbReference type="PROSITE" id="PS51469"/>
    </source>
</evidence>
<protein>
    <recommendedName>
        <fullName evidence="8">SUN domain-containing protein</fullName>
    </recommendedName>
</protein>
<dbReference type="GO" id="GO:0005737">
    <property type="term" value="C:cytoplasm"/>
    <property type="evidence" value="ECO:0007669"/>
    <property type="project" value="TreeGrafter"/>
</dbReference>
<evidence type="ECO:0000256" key="7">
    <source>
        <dbReference type="SAM" id="SignalP"/>
    </source>
</evidence>
<evidence type="ECO:0000313" key="9">
    <source>
        <dbReference type="EMBL" id="CAF9916711.1"/>
    </source>
</evidence>
<evidence type="ECO:0000256" key="2">
    <source>
        <dbReference type="ARBA" id="ARBA00022692"/>
    </source>
</evidence>
<keyword evidence="10" id="KW-1185">Reference proteome</keyword>
<evidence type="ECO:0000256" key="5">
    <source>
        <dbReference type="SAM" id="Coils"/>
    </source>
</evidence>
<feature type="region of interest" description="Disordered" evidence="6">
    <location>
        <begin position="385"/>
        <end position="417"/>
    </location>
</feature>
<feature type="signal peptide" evidence="7">
    <location>
        <begin position="1"/>
        <end position="25"/>
    </location>
</feature>
<dbReference type="EMBL" id="CAJPDQ010000011">
    <property type="protein sequence ID" value="CAF9916711.1"/>
    <property type="molecule type" value="Genomic_DNA"/>
</dbReference>
<feature type="compositionally biased region" description="Acidic residues" evidence="6">
    <location>
        <begin position="870"/>
        <end position="912"/>
    </location>
</feature>
<feature type="region of interest" description="Disordered" evidence="6">
    <location>
        <begin position="71"/>
        <end position="103"/>
    </location>
</feature>
<dbReference type="GO" id="GO:0034975">
    <property type="term" value="P:protein folding in endoplasmic reticulum"/>
    <property type="evidence" value="ECO:0007669"/>
    <property type="project" value="TreeGrafter"/>
</dbReference>
<dbReference type="InterPro" id="IPR012919">
    <property type="entry name" value="SUN_dom"/>
</dbReference>